<comment type="catalytic activity">
    <reaction evidence="2 18 19">
        <text>(6R)-NADPHX = (6S)-NADPHX</text>
        <dbReference type="Rhea" id="RHEA:32227"/>
        <dbReference type="ChEBI" id="CHEBI:64076"/>
        <dbReference type="ChEBI" id="CHEBI:64077"/>
        <dbReference type="EC" id="5.1.99.6"/>
    </reaction>
</comment>
<dbReference type="InterPro" id="IPR029056">
    <property type="entry name" value="Ribokinase-like"/>
</dbReference>
<gene>
    <name evidence="17" type="primary">nnrD</name>
    <name evidence="18" type="synonym">nnrE</name>
    <name evidence="22" type="ORF">DFP86_103254</name>
</gene>
<keyword evidence="23" id="KW-1185">Reference proteome</keyword>
<dbReference type="PIRSF" id="PIRSF017184">
    <property type="entry name" value="Nnr"/>
    <property type="match status" value="1"/>
</dbReference>
<comment type="similarity">
    <text evidence="3 19">In the N-terminal section; belongs to the NnrE/AIBP family.</text>
</comment>
<keyword evidence="22" id="KW-0808">Transferase</keyword>
<comment type="cofactor">
    <cofactor evidence="18 19">
        <name>K(+)</name>
        <dbReference type="ChEBI" id="CHEBI:29103"/>
    </cofactor>
    <text evidence="18 19">Binds 1 potassium ion per subunit.</text>
</comment>
<feature type="binding site" evidence="17">
    <location>
        <begin position="391"/>
        <end position="395"/>
    </location>
    <ligand>
        <name>AMP</name>
        <dbReference type="ChEBI" id="CHEBI:456215"/>
    </ligand>
</feature>
<dbReference type="HAMAP" id="MF_01966">
    <property type="entry name" value="NADHX_epimerase"/>
    <property type="match status" value="1"/>
</dbReference>
<comment type="caution">
    <text evidence="22">The sequence shown here is derived from an EMBL/GenBank/DDBJ whole genome shotgun (WGS) entry which is preliminary data.</text>
</comment>
<sequence>MSAAIYSQAALRALEQRADALGVDLMARAGQAAADWIAARWATGARILLAAGPGNNGGDALVVADLLARGGFRVDVLQPRAPQTPAARQALARWQAAGGTVRTMLAPHEPRPDLLVDGLFGIGISRPFDNDWCALIHQLNALGAPVLALDVPTGLDAWRGTALNAVLRADATLTFLCHKPGLFTGEGPDLAGQVQLDTLQHPGWAGEAPEGAVYHPAGLDKLSRAHNSHKGSYGCVGIVGGSEGMLGAALLAGRAALAGGAGKVLIAALDPRLPVDPQAPALMIRAADALPICDVLALGPGMGREGAAQALLDAAIDQPLPLVLDADALNLLAAEPSWQTRIAERRAPTVLTPHPAEAARLLACHTAEIQADRLEAARRLAERLNAVTVLKGAGSLIVGPDRYYHVNRSGGPALASAGQGDVLSGLIAALLAQHMEPFAAASLAVHVHGLAGDAYTASHGGPIGLSADATVVALSAELNRLVASANRRTGMYARS</sequence>
<comment type="similarity">
    <text evidence="18">Belongs to the NnrE/AIBP family.</text>
</comment>
<keyword evidence="5 18" id="KW-0479">Metal-binding</keyword>
<dbReference type="PANTHER" id="PTHR12592:SF0">
    <property type="entry name" value="ATP-DEPENDENT (S)-NAD(P)H-HYDRATE DEHYDRATASE"/>
    <property type="match status" value="1"/>
</dbReference>
<feature type="binding site" evidence="18">
    <location>
        <position position="150"/>
    </location>
    <ligand>
        <name>(6S)-NADPHX</name>
        <dbReference type="ChEBI" id="CHEBI:64076"/>
    </ligand>
</feature>
<evidence type="ECO:0000256" key="8">
    <source>
        <dbReference type="ARBA" id="ARBA00022857"/>
    </source>
</evidence>
<evidence type="ECO:0000256" key="13">
    <source>
        <dbReference type="ARBA" id="ARBA00023268"/>
    </source>
</evidence>
<evidence type="ECO:0000259" key="20">
    <source>
        <dbReference type="PROSITE" id="PS51383"/>
    </source>
</evidence>
<dbReference type="GO" id="GO:0052856">
    <property type="term" value="F:NAD(P)HX epimerase activity"/>
    <property type="evidence" value="ECO:0007669"/>
    <property type="project" value="UniProtKB-UniRule"/>
</dbReference>
<dbReference type="GO" id="GO:0046496">
    <property type="term" value="P:nicotinamide nucleotide metabolic process"/>
    <property type="evidence" value="ECO:0007669"/>
    <property type="project" value="UniProtKB-UniRule"/>
</dbReference>
<comment type="similarity">
    <text evidence="17">Belongs to the NnrD/CARKD family.</text>
</comment>
<dbReference type="InterPro" id="IPR004443">
    <property type="entry name" value="YjeF_N_dom"/>
</dbReference>
<dbReference type="GO" id="GO:0052855">
    <property type="term" value="F:ADP-dependent NAD(P)H-hydrate dehydratase activity"/>
    <property type="evidence" value="ECO:0007669"/>
    <property type="project" value="UniProtKB-UniRule"/>
</dbReference>
<comment type="caution">
    <text evidence="18">Lacks conserved residue(s) required for the propagation of feature annotation.</text>
</comment>
<feature type="domain" description="YjeF C-terminal" evidence="20">
    <location>
        <begin position="213"/>
        <end position="481"/>
    </location>
</feature>
<evidence type="ECO:0000256" key="18">
    <source>
        <dbReference type="HAMAP-Rule" id="MF_01966"/>
    </source>
</evidence>
<dbReference type="GO" id="GO:0046872">
    <property type="term" value="F:metal ion binding"/>
    <property type="evidence" value="ECO:0007669"/>
    <property type="project" value="UniProtKB-UniRule"/>
</dbReference>
<evidence type="ECO:0000256" key="9">
    <source>
        <dbReference type="ARBA" id="ARBA00022958"/>
    </source>
</evidence>
<dbReference type="PROSITE" id="PS51385">
    <property type="entry name" value="YJEF_N"/>
    <property type="match status" value="1"/>
</dbReference>
<dbReference type="InterPro" id="IPR036652">
    <property type="entry name" value="YjeF_N_dom_sf"/>
</dbReference>
<protein>
    <recommendedName>
        <fullName evidence="19">Bifunctional NAD(P)H-hydrate repair enzyme</fullName>
    </recommendedName>
    <alternativeName>
        <fullName evidence="19">Nicotinamide nucleotide repair protein</fullName>
    </alternativeName>
    <domain>
        <recommendedName>
            <fullName evidence="19">ADP-dependent (S)-NAD(P)H-hydrate dehydratase</fullName>
            <ecNumber evidence="19">4.2.1.136</ecNumber>
        </recommendedName>
        <alternativeName>
            <fullName evidence="19">ADP-dependent NAD(P)HX dehydratase</fullName>
        </alternativeName>
    </domain>
    <domain>
        <recommendedName>
            <fullName evidence="19">NAD(P)H-hydrate epimerase</fullName>
            <ecNumber evidence="19">5.1.99.6</ecNumber>
        </recommendedName>
    </domain>
</protein>
<comment type="similarity">
    <text evidence="4 19">In the C-terminal section; belongs to the NnrD/CARKD family.</text>
</comment>
<comment type="cofactor">
    <cofactor evidence="17">
        <name>Mg(2+)</name>
        <dbReference type="ChEBI" id="CHEBI:18420"/>
    </cofactor>
</comment>
<evidence type="ECO:0000256" key="19">
    <source>
        <dbReference type="PIRNR" id="PIRNR017184"/>
    </source>
</evidence>
<dbReference type="PROSITE" id="PS51383">
    <property type="entry name" value="YJEF_C_3"/>
    <property type="match status" value="1"/>
</dbReference>
<evidence type="ECO:0000256" key="6">
    <source>
        <dbReference type="ARBA" id="ARBA00022741"/>
    </source>
</evidence>
<dbReference type="EMBL" id="SNZP01000003">
    <property type="protein sequence ID" value="TDR81597.1"/>
    <property type="molecule type" value="Genomic_DNA"/>
</dbReference>
<evidence type="ECO:0000256" key="16">
    <source>
        <dbReference type="ARBA" id="ARBA00049209"/>
    </source>
</evidence>
<dbReference type="PANTHER" id="PTHR12592">
    <property type="entry name" value="ATP-DEPENDENT (S)-NAD(P)H-HYDRATE DEHYDRATASE FAMILY MEMBER"/>
    <property type="match status" value="1"/>
</dbReference>
<evidence type="ECO:0000256" key="5">
    <source>
        <dbReference type="ARBA" id="ARBA00022723"/>
    </source>
</evidence>
<dbReference type="PROSITE" id="PS01050">
    <property type="entry name" value="YJEF_C_2"/>
    <property type="match status" value="1"/>
</dbReference>
<dbReference type="GO" id="GO:0016301">
    <property type="term" value="F:kinase activity"/>
    <property type="evidence" value="ECO:0007669"/>
    <property type="project" value="UniProtKB-KW"/>
</dbReference>
<keyword evidence="12 17" id="KW-0456">Lyase</keyword>
<keyword evidence="8 17" id="KW-0521">NADP</keyword>
<keyword evidence="6 17" id="KW-0547">Nucleotide-binding</keyword>
<dbReference type="Gene3D" id="3.40.1190.20">
    <property type="match status" value="1"/>
</dbReference>
<feature type="binding site" evidence="18">
    <location>
        <position position="56"/>
    </location>
    <ligand>
        <name>K(+)</name>
        <dbReference type="ChEBI" id="CHEBI:29103"/>
    </ligand>
</feature>
<dbReference type="HAMAP" id="MF_01965">
    <property type="entry name" value="NADHX_dehydratase"/>
    <property type="match status" value="1"/>
</dbReference>
<keyword evidence="7 17" id="KW-0067">ATP-binding</keyword>
<comment type="function">
    <text evidence="14 19">Bifunctional enzyme that catalyzes the epimerization of the S- and R-forms of NAD(P)HX and the dehydration of the S-form of NAD(P)HX at the expense of ADP, which is converted to AMP. This allows the repair of both epimers of NAD(P)HX, a damaged form of NAD(P)H that is a result of enzymatic or heat-dependent hydration.</text>
</comment>
<dbReference type="Pfam" id="PF01256">
    <property type="entry name" value="Carb_kinase"/>
    <property type="match status" value="1"/>
</dbReference>
<keyword evidence="22" id="KW-0418">Kinase</keyword>
<comment type="function">
    <text evidence="18">Catalyzes the epimerization of the S- and R-forms of NAD(P)HX, a damaged form of NAD(P)H that is a result of enzymatic or heat-dependent hydration. This is a prerequisite for the S-specific NAD(P)H-hydrate dehydratase to allow the repair of both epimers of NAD(P)HX.</text>
</comment>
<feature type="binding site" evidence="17">
    <location>
        <position position="354"/>
    </location>
    <ligand>
        <name>(6S)-NADPHX</name>
        <dbReference type="ChEBI" id="CHEBI:64076"/>
    </ligand>
</feature>
<dbReference type="Gene3D" id="3.40.50.10260">
    <property type="entry name" value="YjeF N-terminal domain"/>
    <property type="match status" value="1"/>
</dbReference>
<dbReference type="Proteomes" id="UP000295611">
    <property type="component" value="Unassembled WGS sequence"/>
</dbReference>
<comment type="catalytic activity">
    <reaction evidence="1 18 19">
        <text>(6R)-NADHX = (6S)-NADHX</text>
        <dbReference type="Rhea" id="RHEA:32215"/>
        <dbReference type="ChEBI" id="CHEBI:64074"/>
        <dbReference type="ChEBI" id="CHEBI:64075"/>
        <dbReference type="EC" id="5.1.99.6"/>
    </reaction>
</comment>
<dbReference type="SUPFAM" id="SSF64153">
    <property type="entry name" value="YjeF N-terminal domain-like"/>
    <property type="match status" value="1"/>
</dbReference>
<dbReference type="AlphaFoldDB" id="A0A4R7BD78"/>
<comment type="function">
    <text evidence="17">Catalyzes the dehydration of the S-form of NAD(P)HX at the expense of ADP, which is converted to AMP. Together with NAD(P)HX epimerase, which catalyzes the epimerization of the S- and R-forms, the enzyme allows the repair of both epimers of NAD(P)HX, a damaged form of NAD(P)H that is a result of enzymatic or heat-dependent hydration.</text>
</comment>
<dbReference type="EC" id="5.1.99.6" evidence="19"/>
<dbReference type="GO" id="GO:0110051">
    <property type="term" value="P:metabolite repair"/>
    <property type="evidence" value="ECO:0007669"/>
    <property type="project" value="TreeGrafter"/>
</dbReference>
<comment type="catalytic activity">
    <reaction evidence="15 17 19">
        <text>(6S)-NADHX + ADP = AMP + phosphate + NADH + H(+)</text>
        <dbReference type="Rhea" id="RHEA:32223"/>
        <dbReference type="ChEBI" id="CHEBI:15378"/>
        <dbReference type="ChEBI" id="CHEBI:43474"/>
        <dbReference type="ChEBI" id="CHEBI:57945"/>
        <dbReference type="ChEBI" id="CHEBI:64074"/>
        <dbReference type="ChEBI" id="CHEBI:456215"/>
        <dbReference type="ChEBI" id="CHEBI:456216"/>
        <dbReference type="EC" id="4.2.1.136"/>
    </reaction>
</comment>
<evidence type="ECO:0000256" key="10">
    <source>
        <dbReference type="ARBA" id="ARBA00023027"/>
    </source>
</evidence>
<feature type="binding site" evidence="17">
    <location>
        <position position="421"/>
    </location>
    <ligand>
        <name>(6S)-NADPHX</name>
        <dbReference type="ChEBI" id="CHEBI:64076"/>
    </ligand>
</feature>
<dbReference type="Pfam" id="PF03853">
    <property type="entry name" value="YjeF_N"/>
    <property type="match status" value="1"/>
</dbReference>
<comment type="subunit">
    <text evidence="17">Homotetramer.</text>
</comment>
<dbReference type="EC" id="4.2.1.136" evidence="19"/>
<feature type="binding site" evidence="17">
    <location>
        <position position="420"/>
    </location>
    <ligand>
        <name>AMP</name>
        <dbReference type="ChEBI" id="CHEBI:456215"/>
    </ligand>
</feature>
<reference evidence="22 23" key="1">
    <citation type="submission" date="2019-03" db="EMBL/GenBank/DDBJ databases">
        <title>Genomic Encyclopedia of Type Strains, Phase III (KMG-III): the genomes of soil and plant-associated and newly described type strains.</title>
        <authorList>
            <person name="Whitman W."/>
        </authorList>
    </citation>
    <scope>NUCLEOTIDE SEQUENCE [LARGE SCALE GENOMIC DNA]</scope>
    <source>
        <strain evidence="22 23">CECT 8976</strain>
    </source>
</reference>
<feature type="binding site" evidence="17">
    <location>
        <position position="248"/>
    </location>
    <ligand>
        <name>(6S)-NADPHX</name>
        <dbReference type="ChEBI" id="CHEBI:64076"/>
    </ligand>
</feature>
<feature type="binding site" evidence="18">
    <location>
        <begin position="121"/>
        <end position="127"/>
    </location>
    <ligand>
        <name>(6S)-NADPHX</name>
        <dbReference type="ChEBI" id="CHEBI:64076"/>
    </ligand>
</feature>
<dbReference type="NCBIfam" id="TIGR00196">
    <property type="entry name" value="yjeF_cterm"/>
    <property type="match status" value="1"/>
</dbReference>
<evidence type="ECO:0000256" key="11">
    <source>
        <dbReference type="ARBA" id="ARBA00023235"/>
    </source>
</evidence>
<feature type="binding site" evidence="18">
    <location>
        <position position="153"/>
    </location>
    <ligand>
        <name>K(+)</name>
        <dbReference type="ChEBI" id="CHEBI:29103"/>
    </ligand>
</feature>
<dbReference type="NCBIfam" id="TIGR00197">
    <property type="entry name" value="yjeF_nterm"/>
    <property type="match status" value="1"/>
</dbReference>
<name>A0A4R7BD78_9NEIS</name>
<accession>A0A4R7BD78</accession>
<dbReference type="RefSeq" id="WP_243729309.1">
    <property type="nucleotide sequence ID" value="NZ_SNZP01000003.1"/>
</dbReference>
<proteinExistence type="inferred from homology"/>
<comment type="catalytic activity">
    <reaction evidence="16 17 19">
        <text>(6S)-NADPHX + ADP = AMP + phosphate + NADPH + H(+)</text>
        <dbReference type="Rhea" id="RHEA:32235"/>
        <dbReference type="ChEBI" id="CHEBI:15378"/>
        <dbReference type="ChEBI" id="CHEBI:43474"/>
        <dbReference type="ChEBI" id="CHEBI:57783"/>
        <dbReference type="ChEBI" id="CHEBI:64076"/>
        <dbReference type="ChEBI" id="CHEBI:456215"/>
        <dbReference type="ChEBI" id="CHEBI:456216"/>
        <dbReference type="EC" id="4.2.1.136"/>
    </reaction>
</comment>
<organism evidence="22 23">
    <name type="scientific">Paludibacterium purpuratum</name>
    <dbReference type="NCBI Taxonomy" id="1144873"/>
    <lineage>
        <taxon>Bacteria</taxon>
        <taxon>Pseudomonadati</taxon>
        <taxon>Pseudomonadota</taxon>
        <taxon>Betaproteobacteria</taxon>
        <taxon>Neisseriales</taxon>
        <taxon>Chromobacteriaceae</taxon>
        <taxon>Paludibacterium</taxon>
    </lineage>
</organism>
<evidence type="ECO:0000259" key="21">
    <source>
        <dbReference type="PROSITE" id="PS51385"/>
    </source>
</evidence>
<keyword evidence="13" id="KW-0511">Multifunctional enzyme</keyword>
<evidence type="ECO:0000256" key="14">
    <source>
        <dbReference type="ARBA" id="ARBA00025153"/>
    </source>
</evidence>
<evidence type="ECO:0000256" key="12">
    <source>
        <dbReference type="ARBA" id="ARBA00023239"/>
    </source>
</evidence>
<keyword evidence="10 17" id="KW-0520">NAD</keyword>
<dbReference type="InterPro" id="IPR000631">
    <property type="entry name" value="CARKD"/>
</dbReference>
<evidence type="ECO:0000313" key="22">
    <source>
        <dbReference type="EMBL" id="TDR81597.1"/>
    </source>
</evidence>
<feature type="binding site" evidence="17">
    <location>
        <position position="301"/>
    </location>
    <ligand>
        <name>(6S)-NADPHX</name>
        <dbReference type="ChEBI" id="CHEBI:64076"/>
    </ligand>
</feature>
<feature type="binding site" evidence="18">
    <location>
        <begin position="55"/>
        <end position="59"/>
    </location>
    <ligand>
        <name>(6S)-NADPHX</name>
        <dbReference type="ChEBI" id="CHEBI:64076"/>
    </ligand>
</feature>
<dbReference type="SUPFAM" id="SSF53613">
    <property type="entry name" value="Ribokinase-like"/>
    <property type="match status" value="1"/>
</dbReference>
<feature type="binding site" evidence="18">
    <location>
        <position position="117"/>
    </location>
    <ligand>
        <name>K(+)</name>
        <dbReference type="ChEBI" id="CHEBI:29103"/>
    </ligand>
</feature>
<dbReference type="GO" id="GO:0005524">
    <property type="term" value="F:ATP binding"/>
    <property type="evidence" value="ECO:0007669"/>
    <property type="project" value="UniProtKB-UniRule"/>
</dbReference>
<evidence type="ECO:0000256" key="4">
    <source>
        <dbReference type="ARBA" id="ARBA00009524"/>
    </source>
</evidence>
<evidence type="ECO:0000313" key="23">
    <source>
        <dbReference type="Proteomes" id="UP000295611"/>
    </source>
</evidence>
<evidence type="ECO:0000256" key="2">
    <source>
        <dbReference type="ARBA" id="ARBA00000909"/>
    </source>
</evidence>
<dbReference type="InterPro" id="IPR017953">
    <property type="entry name" value="Carbohydrate_kinase_pred_CS"/>
</dbReference>
<keyword evidence="11 18" id="KW-0413">Isomerase</keyword>
<evidence type="ECO:0000256" key="17">
    <source>
        <dbReference type="HAMAP-Rule" id="MF_01965"/>
    </source>
</evidence>
<evidence type="ECO:0000256" key="1">
    <source>
        <dbReference type="ARBA" id="ARBA00000013"/>
    </source>
</evidence>
<keyword evidence="9 18" id="KW-0630">Potassium</keyword>
<feature type="domain" description="YjeF N-terminal" evidence="21">
    <location>
        <begin position="11"/>
        <end position="207"/>
    </location>
</feature>
<dbReference type="InterPro" id="IPR030677">
    <property type="entry name" value="Nnr"/>
</dbReference>
<evidence type="ECO:0000256" key="15">
    <source>
        <dbReference type="ARBA" id="ARBA00048238"/>
    </source>
</evidence>
<evidence type="ECO:0000256" key="7">
    <source>
        <dbReference type="ARBA" id="ARBA00022840"/>
    </source>
</evidence>
<dbReference type="CDD" id="cd01171">
    <property type="entry name" value="YXKO-related"/>
    <property type="match status" value="1"/>
</dbReference>
<evidence type="ECO:0000256" key="3">
    <source>
        <dbReference type="ARBA" id="ARBA00006001"/>
    </source>
</evidence>